<feature type="chain" id="PRO_5040210289" evidence="2">
    <location>
        <begin position="19"/>
        <end position="154"/>
    </location>
</feature>
<feature type="compositionally biased region" description="Basic residues" evidence="1">
    <location>
        <begin position="84"/>
        <end position="100"/>
    </location>
</feature>
<dbReference type="Proteomes" id="UP001152562">
    <property type="component" value="Unassembled WGS sequence"/>
</dbReference>
<feature type="region of interest" description="Disordered" evidence="1">
    <location>
        <begin position="64"/>
        <end position="154"/>
    </location>
</feature>
<evidence type="ECO:0000313" key="4">
    <source>
        <dbReference type="Proteomes" id="UP001152562"/>
    </source>
</evidence>
<protein>
    <submittedName>
        <fullName evidence="3">Uncharacterized protein</fullName>
    </submittedName>
</protein>
<reference evidence="3" key="1">
    <citation type="submission" date="2022-05" db="EMBL/GenBank/DDBJ databases">
        <authorList>
            <person name="Okamura Y."/>
        </authorList>
    </citation>
    <scope>NUCLEOTIDE SEQUENCE</scope>
</reference>
<keyword evidence="4" id="KW-1185">Reference proteome</keyword>
<dbReference type="EMBL" id="CALOZG010000075">
    <property type="protein sequence ID" value="CAH4036698.1"/>
    <property type="molecule type" value="Genomic_DNA"/>
</dbReference>
<feature type="compositionally biased region" description="Basic and acidic residues" evidence="1">
    <location>
        <begin position="101"/>
        <end position="111"/>
    </location>
</feature>
<accession>A0A9P0XFH6</accession>
<evidence type="ECO:0000256" key="1">
    <source>
        <dbReference type="SAM" id="MobiDB-lite"/>
    </source>
</evidence>
<feature type="signal peptide" evidence="2">
    <location>
        <begin position="1"/>
        <end position="18"/>
    </location>
</feature>
<comment type="caution">
    <text evidence="3">The sequence shown here is derived from an EMBL/GenBank/DDBJ whole genome shotgun (WGS) entry which is preliminary data.</text>
</comment>
<proteinExistence type="predicted"/>
<sequence length="154" mass="17075">MKLAVVVILCAAVIEISSYRIYGTPDYGISRGRYPYPYPGPGYPGYSPYPGGYNVDKSYMRGRNFRNKNYDKGSSGAEDQHFHNSGKREHHNKGHHHSKVTKIEKSEHSGGHDIGSSESFNTGGGSGRNYNNYNKGDSAAGKDYDRGQTHTGHW</sequence>
<name>A0A9P0XFH6_PIEBR</name>
<evidence type="ECO:0000313" key="3">
    <source>
        <dbReference type="EMBL" id="CAH4036698.1"/>
    </source>
</evidence>
<dbReference type="AlphaFoldDB" id="A0A9P0XFH6"/>
<evidence type="ECO:0000256" key="2">
    <source>
        <dbReference type="SAM" id="SignalP"/>
    </source>
</evidence>
<gene>
    <name evidence="3" type="ORF">PIBRA_LOCUS12458</name>
</gene>
<keyword evidence="2" id="KW-0732">Signal</keyword>
<organism evidence="3 4">
    <name type="scientific">Pieris brassicae</name>
    <name type="common">White butterfly</name>
    <name type="synonym">Large white butterfly</name>
    <dbReference type="NCBI Taxonomy" id="7116"/>
    <lineage>
        <taxon>Eukaryota</taxon>
        <taxon>Metazoa</taxon>
        <taxon>Ecdysozoa</taxon>
        <taxon>Arthropoda</taxon>
        <taxon>Hexapoda</taxon>
        <taxon>Insecta</taxon>
        <taxon>Pterygota</taxon>
        <taxon>Neoptera</taxon>
        <taxon>Endopterygota</taxon>
        <taxon>Lepidoptera</taxon>
        <taxon>Glossata</taxon>
        <taxon>Ditrysia</taxon>
        <taxon>Papilionoidea</taxon>
        <taxon>Pieridae</taxon>
        <taxon>Pierinae</taxon>
        <taxon>Pieris</taxon>
    </lineage>
</organism>